<dbReference type="InterPro" id="IPR001926">
    <property type="entry name" value="TrpB-like_PALP"/>
</dbReference>
<evidence type="ECO:0000256" key="2">
    <source>
        <dbReference type="ARBA" id="ARBA00022898"/>
    </source>
</evidence>
<evidence type="ECO:0000256" key="1">
    <source>
        <dbReference type="ARBA" id="ARBA00001933"/>
    </source>
</evidence>
<dbReference type="GO" id="GO:0004794">
    <property type="term" value="F:threonine deaminase activity"/>
    <property type="evidence" value="ECO:0007669"/>
    <property type="project" value="TreeGrafter"/>
</dbReference>
<dbReference type="InterPro" id="IPR036052">
    <property type="entry name" value="TrpB-like_PALP_sf"/>
</dbReference>
<dbReference type="GO" id="GO:0006567">
    <property type="term" value="P:L-threonine catabolic process"/>
    <property type="evidence" value="ECO:0007669"/>
    <property type="project" value="TreeGrafter"/>
</dbReference>
<gene>
    <name evidence="5" type="ORF">CAP_3238</name>
</gene>
<dbReference type="STRING" id="1192034.CAP_3238"/>
<accession>A0A017T9M3</accession>
<dbReference type="PANTHER" id="PTHR48078">
    <property type="entry name" value="THREONINE DEHYDRATASE, MITOCHONDRIAL-RELATED"/>
    <property type="match status" value="1"/>
</dbReference>
<keyword evidence="2" id="KW-0663">Pyridoxal phosphate</keyword>
<sequence>MMMMETTHEGPHELSLDNAARARQLIGASIWRTPLLRSKIALGPSHGGDIYLKCENLQVTDSFKLRGALSAVLHYRRFHPEAWEHMKEHGVVTCSSGNFAQGLAYAAARLSLEVTVIAPDTMPPFKLERITHHNPRARVILVPYEQWRETMVSDCYPGLPGFFISPEHDDYVSLGNATIALEILEDLPSVDCILVPFGGGNLAYSIASLLRHAHASVQIYAVEVSTGAPLSASVRRGKPVEVDYTRSFIDGIGASFVIPSQFHRVKDVLSGILTVTPEEVADALSRLAFFDKMLSEGAGAAALAAALQYAPEYGWKSPCCVVSGGVIDPTTLLAILGSATTQRSSATTALA</sequence>
<evidence type="ECO:0000313" key="5">
    <source>
        <dbReference type="EMBL" id="EYF05510.1"/>
    </source>
</evidence>
<comment type="cofactor">
    <cofactor evidence="1">
        <name>pyridoxal 5'-phosphate</name>
        <dbReference type="ChEBI" id="CHEBI:597326"/>
    </cofactor>
</comment>
<dbReference type="GO" id="GO:0009097">
    <property type="term" value="P:isoleucine biosynthetic process"/>
    <property type="evidence" value="ECO:0007669"/>
    <property type="project" value="TreeGrafter"/>
</dbReference>
<dbReference type="AlphaFoldDB" id="A0A017T9M3"/>
<comment type="caution">
    <text evidence="5">The sequence shown here is derived from an EMBL/GenBank/DDBJ whole genome shotgun (WGS) entry which is preliminary data.</text>
</comment>
<dbReference type="Proteomes" id="UP000019678">
    <property type="component" value="Unassembled WGS sequence"/>
</dbReference>
<reference evidence="5 6" key="1">
    <citation type="submission" date="2013-05" db="EMBL/GenBank/DDBJ databases">
        <title>Genome assembly of Chondromyces apiculatus DSM 436.</title>
        <authorList>
            <person name="Sharma G."/>
            <person name="Khatri I."/>
            <person name="Kaur C."/>
            <person name="Mayilraj S."/>
            <person name="Subramanian S."/>
        </authorList>
    </citation>
    <scope>NUCLEOTIDE SEQUENCE [LARGE SCALE GENOMIC DNA]</scope>
    <source>
        <strain evidence="5 6">DSM 436</strain>
    </source>
</reference>
<dbReference type="Pfam" id="PF00291">
    <property type="entry name" value="PALP"/>
    <property type="match status" value="1"/>
</dbReference>
<dbReference type="GO" id="GO:0006565">
    <property type="term" value="P:L-serine catabolic process"/>
    <property type="evidence" value="ECO:0007669"/>
    <property type="project" value="TreeGrafter"/>
</dbReference>
<dbReference type="GO" id="GO:0003941">
    <property type="term" value="F:L-serine ammonia-lyase activity"/>
    <property type="evidence" value="ECO:0007669"/>
    <property type="project" value="TreeGrafter"/>
</dbReference>
<name>A0A017T9M3_9BACT</name>
<dbReference type="PANTHER" id="PTHR48078:SF6">
    <property type="entry name" value="L-THREONINE DEHYDRATASE CATABOLIC TDCB"/>
    <property type="match status" value="1"/>
</dbReference>
<feature type="domain" description="Tryptophan synthase beta chain-like PALP" evidence="4">
    <location>
        <begin position="29"/>
        <end position="322"/>
    </location>
</feature>
<dbReference type="eggNOG" id="COG1171">
    <property type="taxonomic scope" value="Bacteria"/>
</dbReference>
<dbReference type="EMBL" id="ASRX01000023">
    <property type="protein sequence ID" value="EYF05510.1"/>
    <property type="molecule type" value="Genomic_DNA"/>
</dbReference>
<dbReference type="InterPro" id="IPR050147">
    <property type="entry name" value="Ser/Thr_Dehydratase"/>
</dbReference>
<evidence type="ECO:0000256" key="3">
    <source>
        <dbReference type="ARBA" id="ARBA00023239"/>
    </source>
</evidence>
<proteinExistence type="predicted"/>
<evidence type="ECO:0000259" key="4">
    <source>
        <dbReference type="Pfam" id="PF00291"/>
    </source>
</evidence>
<organism evidence="5 6">
    <name type="scientific">Chondromyces apiculatus DSM 436</name>
    <dbReference type="NCBI Taxonomy" id="1192034"/>
    <lineage>
        <taxon>Bacteria</taxon>
        <taxon>Pseudomonadati</taxon>
        <taxon>Myxococcota</taxon>
        <taxon>Polyangia</taxon>
        <taxon>Polyangiales</taxon>
        <taxon>Polyangiaceae</taxon>
        <taxon>Chondromyces</taxon>
    </lineage>
</organism>
<evidence type="ECO:0000313" key="6">
    <source>
        <dbReference type="Proteomes" id="UP000019678"/>
    </source>
</evidence>
<keyword evidence="6" id="KW-1185">Reference proteome</keyword>
<dbReference type="SUPFAM" id="SSF53686">
    <property type="entry name" value="Tryptophan synthase beta subunit-like PLP-dependent enzymes"/>
    <property type="match status" value="1"/>
</dbReference>
<keyword evidence="3" id="KW-0456">Lyase</keyword>
<dbReference type="Gene3D" id="3.40.50.1100">
    <property type="match status" value="2"/>
</dbReference>
<protein>
    <submittedName>
        <fullName evidence="5">Pyridoxal-5'-phosphate-dependent enzyme, beta subunit</fullName>
    </submittedName>
</protein>